<dbReference type="Proteomes" id="UP000192448">
    <property type="component" value="Unassembled WGS sequence"/>
</dbReference>
<dbReference type="NCBIfam" id="TIGR00069">
    <property type="entry name" value="hisD"/>
    <property type="match status" value="1"/>
</dbReference>
<name>A0A1X0AT96_9MYCO</name>
<dbReference type="UniPathway" id="UPA00031">
    <property type="reaction ID" value="UER00014"/>
</dbReference>
<protein>
    <recommendedName>
        <fullName evidence="5">Histidinol dehydrogenase</fullName>
    </recommendedName>
</protein>
<reference evidence="12 13" key="1">
    <citation type="submission" date="2017-02" db="EMBL/GenBank/DDBJ databases">
        <title>The new phylogeny of genus Mycobacterium.</title>
        <authorList>
            <person name="Tortoli E."/>
            <person name="Trovato A."/>
            <person name="Cirillo D.M."/>
        </authorList>
    </citation>
    <scope>NUCLEOTIDE SEQUENCE [LARGE SCALE GENOMIC DNA]</scope>
    <source>
        <strain evidence="12 13">RW6</strain>
    </source>
</reference>
<dbReference type="InterPro" id="IPR012131">
    <property type="entry name" value="Hstdl_DH"/>
</dbReference>
<evidence type="ECO:0000256" key="2">
    <source>
        <dbReference type="ARBA" id="ARBA00003850"/>
    </source>
</evidence>
<dbReference type="FunFam" id="3.40.50.1980:FF:000001">
    <property type="entry name" value="Histidinol dehydrogenase"/>
    <property type="match status" value="1"/>
</dbReference>
<dbReference type="PANTHER" id="PTHR21256">
    <property type="entry name" value="HISTIDINOL DEHYDROGENASE HDH"/>
    <property type="match status" value="1"/>
</dbReference>
<evidence type="ECO:0000256" key="10">
    <source>
        <dbReference type="PIRSR" id="PIRSR000099-1"/>
    </source>
</evidence>
<dbReference type="PANTHER" id="PTHR21256:SF2">
    <property type="entry name" value="HISTIDINE BIOSYNTHESIS TRIFUNCTIONAL PROTEIN"/>
    <property type="match status" value="1"/>
</dbReference>
<dbReference type="CDD" id="cd06572">
    <property type="entry name" value="Histidinol_dh"/>
    <property type="match status" value="1"/>
</dbReference>
<dbReference type="STRING" id="1927124.BST13_21165"/>
<keyword evidence="7" id="KW-0862">Zinc</keyword>
<accession>A0A1X0AT96</accession>
<evidence type="ECO:0000256" key="9">
    <source>
        <dbReference type="PIRNR" id="PIRNR000099"/>
    </source>
</evidence>
<dbReference type="PRINTS" id="PR00083">
    <property type="entry name" value="HOLDHDRGNASE"/>
</dbReference>
<evidence type="ECO:0000256" key="6">
    <source>
        <dbReference type="ARBA" id="ARBA00022723"/>
    </source>
</evidence>
<comment type="function">
    <text evidence="2">Catalyzes the sequential NAD-dependent oxidations of L-histidinol to L-histidinaldehyde and then to L-histidine.</text>
</comment>
<evidence type="ECO:0000256" key="5">
    <source>
        <dbReference type="ARBA" id="ARBA00016531"/>
    </source>
</evidence>
<feature type="active site" description="Proton acceptor" evidence="10">
    <location>
        <position position="342"/>
    </location>
</feature>
<evidence type="ECO:0000256" key="4">
    <source>
        <dbReference type="ARBA" id="ARBA00010178"/>
    </source>
</evidence>
<evidence type="ECO:0000256" key="7">
    <source>
        <dbReference type="ARBA" id="ARBA00022833"/>
    </source>
</evidence>
<dbReference type="InterPro" id="IPR016161">
    <property type="entry name" value="Ald_DH/histidinol_DH"/>
</dbReference>
<keyword evidence="8 9" id="KW-0560">Oxidoreductase</keyword>
<dbReference type="GO" id="GO:0046872">
    <property type="term" value="F:metal ion binding"/>
    <property type="evidence" value="ECO:0007669"/>
    <property type="project" value="UniProtKB-KW"/>
</dbReference>
<comment type="cofactor">
    <cofactor evidence="1">
        <name>Zn(2+)</name>
        <dbReference type="ChEBI" id="CHEBI:29105"/>
    </cofactor>
</comment>
<dbReference type="GO" id="GO:0004399">
    <property type="term" value="F:histidinol dehydrogenase activity"/>
    <property type="evidence" value="ECO:0007669"/>
    <property type="project" value="InterPro"/>
</dbReference>
<dbReference type="Gene3D" id="1.20.5.1300">
    <property type="match status" value="1"/>
</dbReference>
<comment type="similarity">
    <text evidence="4 9 11">Belongs to the histidinol dehydrogenase family.</text>
</comment>
<organism evidence="12 13">
    <name type="scientific">Mycobacterium aquaticum</name>
    <dbReference type="NCBI Taxonomy" id="1927124"/>
    <lineage>
        <taxon>Bacteria</taxon>
        <taxon>Bacillati</taxon>
        <taxon>Actinomycetota</taxon>
        <taxon>Actinomycetes</taxon>
        <taxon>Mycobacteriales</taxon>
        <taxon>Mycobacteriaceae</taxon>
        <taxon>Mycobacterium</taxon>
    </lineage>
</organism>
<dbReference type="AlphaFoldDB" id="A0A1X0AT96"/>
<evidence type="ECO:0000313" key="13">
    <source>
        <dbReference type="Proteomes" id="UP000192448"/>
    </source>
</evidence>
<dbReference type="GO" id="GO:0000105">
    <property type="term" value="P:L-histidine biosynthetic process"/>
    <property type="evidence" value="ECO:0007669"/>
    <property type="project" value="UniProtKB-UniPathway"/>
</dbReference>
<evidence type="ECO:0000256" key="1">
    <source>
        <dbReference type="ARBA" id="ARBA00001947"/>
    </source>
</evidence>
<comment type="caution">
    <text evidence="12">The sequence shown here is derived from an EMBL/GenBank/DDBJ whole genome shotgun (WGS) entry which is preliminary data.</text>
</comment>
<comment type="pathway">
    <text evidence="3">Amino-acid biosynthesis; L-histidine biosynthesis; L-histidine from 5-phospho-alpha-D-ribose 1-diphosphate: step 9/9.</text>
</comment>
<dbReference type="GO" id="GO:0051287">
    <property type="term" value="F:NAD binding"/>
    <property type="evidence" value="ECO:0007669"/>
    <property type="project" value="InterPro"/>
</dbReference>
<dbReference type="Gene3D" id="3.40.50.1980">
    <property type="entry name" value="Nitrogenase molybdenum iron protein domain"/>
    <property type="match status" value="2"/>
</dbReference>
<dbReference type="EMBL" id="MVHF01000023">
    <property type="protein sequence ID" value="ORA32896.1"/>
    <property type="molecule type" value="Genomic_DNA"/>
</dbReference>
<keyword evidence="6" id="KW-0479">Metal-binding</keyword>
<dbReference type="Pfam" id="PF00815">
    <property type="entry name" value="Histidinol_dh"/>
    <property type="match status" value="1"/>
</dbReference>
<evidence type="ECO:0000256" key="11">
    <source>
        <dbReference type="RuleBase" id="RU004175"/>
    </source>
</evidence>
<keyword evidence="13" id="KW-1185">Reference proteome</keyword>
<dbReference type="GO" id="GO:0005737">
    <property type="term" value="C:cytoplasm"/>
    <property type="evidence" value="ECO:0007669"/>
    <property type="project" value="TreeGrafter"/>
</dbReference>
<dbReference type="InterPro" id="IPR022695">
    <property type="entry name" value="Histidinol_DH_monofunct"/>
</dbReference>
<gene>
    <name evidence="12" type="ORF">BST13_21165</name>
</gene>
<sequence>MSTDRPILERGLWQEMSAADRADLNDRGSAKIFDPALREGVLEIIEDVRQNGDAGLVRALEKWDKISITPDRIRVSAEEFAAAREKVSPELLTAIRDLLAHLKSFNEQLTQHGDWSFESEPGLTVGEKVTPIASAGLFVPSGKGSYPSVMAQLGSPAVVAGVQQIAVVVPPIPGGDGEVDPAVLVVADELGIHDVFRANGPAGIAALAFGTETVPQVRKVCGPGSPPVTCAQVEVQRYGTVSVMLLGPSESLILADDSADPYLLAADLLNEAEHGPDSTSVFVTDSQALIDAVQVEVAKQLLDLPADRAEYARLALGKNGGAVLTTSVEESAEVANTFAPEHMQIAVRDEDHVLNLIVDAGEVLIGQHTTVSMANFVIGCPAALPTSGYAKVSSGVTADAFRKRTAVAKSTPQALNRMSSTVIAFTQHEGFPAHEFAVTRRLEQR</sequence>
<feature type="active site" description="Proton acceptor" evidence="10">
    <location>
        <position position="341"/>
    </location>
</feature>
<evidence type="ECO:0000256" key="3">
    <source>
        <dbReference type="ARBA" id="ARBA00004940"/>
    </source>
</evidence>
<dbReference type="OrthoDB" id="9805269at2"/>
<dbReference type="RefSeq" id="WP_158087175.1">
    <property type="nucleotide sequence ID" value="NZ_MVHF01000023.1"/>
</dbReference>
<evidence type="ECO:0000256" key="8">
    <source>
        <dbReference type="ARBA" id="ARBA00023002"/>
    </source>
</evidence>
<evidence type="ECO:0000313" key="12">
    <source>
        <dbReference type="EMBL" id="ORA32896.1"/>
    </source>
</evidence>
<dbReference type="PIRSF" id="PIRSF000099">
    <property type="entry name" value="Histidinol_dh"/>
    <property type="match status" value="1"/>
</dbReference>
<dbReference type="SUPFAM" id="SSF53720">
    <property type="entry name" value="ALDH-like"/>
    <property type="match status" value="1"/>
</dbReference>
<proteinExistence type="inferred from homology"/>